<name>A0AAD7E7V6_9AGAR</name>
<keyword evidence="3 7" id="KW-0460">Magnesium</keyword>
<dbReference type="InterPro" id="IPR001019">
    <property type="entry name" value="Gprotein_alpha_su"/>
</dbReference>
<dbReference type="GO" id="GO:0007188">
    <property type="term" value="P:adenylate cyclase-modulating G protein-coupled receptor signaling pathway"/>
    <property type="evidence" value="ECO:0007669"/>
    <property type="project" value="TreeGrafter"/>
</dbReference>
<dbReference type="SUPFAM" id="SSF52540">
    <property type="entry name" value="P-loop containing nucleoside triphosphate hydrolases"/>
    <property type="match status" value="1"/>
</dbReference>
<protein>
    <submittedName>
        <fullName evidence="8">Heterotrimeric G protein alpha subunit B</fullName>
    </submittedName>
</protein>
<dbReference type="GO" id="GO:0031683">
    <property type="term" value="F:G-protein beta/gamma-subunit complex binding"/>
    <property type="evidence" value="ECO:0007669"/>
    <property type="project" value="InterPro"/>
</dbReference>
<dbReference type="GO" id="GO:0001664">
    <property type="term" value="F:G protein-coupled receptor binding"/>
    <property type="evidence" value="ECO:0007669"/>
    <property type="project" value="InterPro"/>
</dbReference>
<dbReference type="Proteomes" id="UP001218218">
    <property type="component" value="Unassembled WGS sequence"/>
</dbReference>
<accession>A0AAD7E7V6</accession>
<dbReference type="GO" id="GO:0003924">
    <property type="term" value="F:GTPase activity"/>
    <property type="evidence" value="ECO:0007669"/>
    <property type="project" value="InterPro"/>
</dbReference>
<sequence length="381" mass="43508">MSSRATENLLNAIIWNDEIDKRIYLDFLRAKKEINLLLIGAGGAEWSVWRQLRLPPGLTDRERSTYKEAIFSNIAQDMRAILEAMPALDISLSSINEARRAIILSRPELDKADVLPPDVANAIRGLSRDPGVKGAVSRGNEFGLSESAVYYFNSIDRIEAVGYVPSDQDILRCRVKAEGVAETSFQVGELTYKIFHPHDQRSNRKKWIHCFENVNAILFCVDLTQYDQMLYEDESVNCIQEAIILFDSICNSRWFVKTSMLLFLNIDGLMDKLQRSPLADYFPDYTGGDNFDAVCDYFLHRFVSLNQSAATKQIYAQYTSTMDSQHVKFLLSSIRDILFQLRLHEQLGSRSWAWKSRSSRTSLQSWIAALKARYSGRGLKL</sequence>
<feature type="binding site" evidence="6">
    <location>
        <begin position="265"/>
        <end position="267"/>
    </location>
    <ligand>
        <name>GTP</name>
        <dbReference type="ChEBI" id="CHEBI:37565"/>
    </ligand>
</feature>
<feature type="binding site" evidence="7">
    <location>
        <position position="47"/>
    </location>
    <ligand>
        <name>Mg(2+)</name>
        <dbReference type="ChEBI" id="CHEBI:18420"/>
    </ligand>
</feature>
<dbReference type="InterPro" id="IPR011025">
    <property type="entry name" value="GproteinA_insert"/>
</dbReference>
<evidence type="ECO:0000256" key="7">
    <source>
        <dbReference type="PIRSR" id="PIRSR601019-2"/>
    </source>
</evidence>
<dbReference type="GO" id="GO:0005525">
    <property type="term" value="F:GTP binding"/>
    <property type="evidence" value="ECO:0007669"/>
    <property type="project" value="UniProtKB-KW"/>
</dbReference>
<dbReference type="Gene3D" id="1.10.400.10">
    <property type="entry name" value="GI Alpha 1, domain 2-like"/>
    <property type="match status" value="1"/>
</dbReference>
<dbReference type="PRINTS" id="PR00318">
    <property type="entry name" value="GPROTEINA"/>
</dbReference>
<evidence type="ECO:0000313" key="9">
    <source>
        <dbReference type="Proteomes" id="UP001218218"/>
    </source>
</evidence>
<dbReference type="InterPro" id="IPR027417">
    <property type="entry name" value="P-loop_NTPase"/>
</dbReference>
<evidence type="ECO:0000256" key="1">
    <source>
        <dbReference type="ARBA" id="ARBA00022723"/>
    </source>
</evidence>
<keyword evidence="9" id="KW-1185">Reference proteome</keyword>
<dbReference type="PANTHER" id="PTHR10218:SF302">
    <property type="entry name" value="GUANINE NUCLEOTIDE-BINDING PROTEIN ALPHA-5 SUBUNIT"/>
    <property type="match status" value="1"/>
</dbReference>
<keyword evidence="2 6" id="KW-0547">Nucleotide-binding</keyword>
<keyword evidence="1 7" id="KW-0479">Metal-binding</keyword>
<dbReference type="GO" id="GO:0005834">
    <property type="term" value="C:heterotrimeric G-protein complex"/>
    <property type="evidence" value="ECO:0007669"/>
    <property type="project" value="InterPro"/>
</dbReference>
<dbReference type="InterPro" id="IPR002975">
    <property type="entry name" value="Fungi_Gprotein_alpha"/>
</dbReference>
<gene>
    <name evidence="8" type="ORF">DFH08DRAFT_906087</name>
</gene>
<dbReference type="PRINTS" id="PR01241">
    <property type="entry name" value="GPROTEINAFNG"/>
</dbReference>
<comment type="caution">
    <text evidence="8">The sequence shown here is derived from an EMBL/GenBank/DDBJ whole genome shotgun (WGS) entry which is preliminary data.</text>
</comment>
<evidence type="ECO:0000256" key="6">
    <source>
        <dbReference type="PIRSR" id="PIRSR601019-1"/>
    </source>
</evidence>
<reference evidence="8" key="1">
    <citation type="submission" date="2023-03" db="EMBL/GenBank/DDBJ databases">
        <title>Massive genome expansion in bonnet fungi (Mycena s.s.) driven by repeated elements and novel gene families across ecological guilds.</title>
        <authorList>
            <consortium name="Lawrence Berkeley National Laboratory"/>
            <person name="Harder C.B."/>
            <person name="Miyauchi S."/>
            <person name="Viragh M."/>
            <person name="Kuo A."/>
            <person name="Thoen E."/>
            <person name="Andreopoulos B."/>
            <person name="Lu D."/>
            <person name="Skrede I."/>
            <person name="Drula E."/>
            <person name="Henrissat B."/>
            <person name="Morin E."/>
            <person name="Kohler A."/>
            <person name="Barry K."/>
            <person name="LaButti K."/>
            <person name="Morin E."/>
            <person name="Salamov A."/>
            <person name="Lipzen A."/>
            <person name="Mereny Z."/>
            <person name="Hegedus B."/>
            <person name="Baldrian P."/>
            <person name="Stursova M."/>
            <person name="Weitz H."/>
            <person name="Taylor A."/>
            <person name="Grigoriev I.V."/>
            <person name="Nagy L.G."/>
            <person name="Martin F."/>
            <person name="Kauserud H."/>
        </authorList>
    </citation>
    <scope>NUCLEOTIDE SEQUENCE</scope>
    <source>
        <strain evidence="8">CBHHK002</strain>
    </source>
</reference>
<proteinExistence type="predicted"/>
<evidence type="ECO:0000313" key="8">
    <source>
        <dbReference type="EMBL" id="KAJ7302118.1"/>
    </source>
</evidence>
<dbReference type="SMART" id="SM00275">
    <property type="entry name" value="G_alpha"/>
    <property type="match status" value="1"/>
</dbReference>
<dbReference type="AlphaFoldDB" id="A0AAD7E7V6"/>
<dbReference type="Gene3D" id="3.40.50.300">
    <property type="entry name" value="P-loop containing nucleotide triphosphate hydrolases"/>
    <property type="match status" value="1"/>
</dbReference>
<dbReference type="Pfam" id="PF00503">
    <property type="entry name" value="G-alpha"/>
    <property type="match status" value="1"/>
</dbReference>
<dbReference type="CDD" id="cd00066">
    <property type="entry name" value="G-alpha"/>
    <property type="match status" value="1"/>
</dbReference>
<keyword evidence="5" id="KW-0807">Transducer</keyword>
<evidence type="ECO:0000256" key="2">
    <source>
        <dbReference type="ARBA" id="ARBA00022741"/>
    </source>
</evidence>
<keyword evidence="4 6" id="KW-0342">GTP-binding</keyword>
<evidence type="ECO:0000256" key="4">
    <source>
        <dbReference type="ARBA" id="ARBA00023134"/>
    </source>
</evidence>
<evidence type="ECO:0000256" key="3">
    <source>
        <dbReference type="ARBA" id="ARBA00022842"/>
    </source>
</evidence>
<dbReference type="GO" id="GO:0046872">
    <property type="term" value="F:metal ion binding"/>
    <property type="evidence" value="ECO:0007669"/>
    <property type="project" value="UniProtKB-KW"/>
</dbReference>
<evidence type="ECO:0000256" key="5">
    <source>
        <dbReference type="ARBA" id="ARBA00023224"/>
    </source>
</evidence>
<dbReference type="PANTHER" id="PTHR10218">
    <property type="entry name" value="GTP-BINDING PROTEIN ALPHA SUBUNIT"/>
    <property type="match status" value="1"/>
</dbReference>
<dbReference type="EMBL" id="JARIHO010000121">
    <property type="protein sequence ID" value="KAJ7302118.1"/>
    <property type="molecule type" value="Genomic_DNA"/>
</dbReference>
<organism evidence="8 9">
    <name type="scientific">Mycena albidolilacea</name>
    <dbReference type="NCBI Taxonomy" id="1033008"/>
    <lineage>
        <taxon>Eukaryota</taxon>
        <taxon>Fungi</taxon>
        <taxon>Dikarya</taxon>
        <taxon>Basidiomycota</taxon>
        <taxon>Agaricomycotina</taxon>
        <taxon>Agaricomycetes</taxon>
        <taxon>Agaricomycetidae</taxon>
        <taxon>Agaricales</taxon>
        <taxon>Marasmiineae</taxon>
        <taxon>Mycenaceae</taxon>
        <taxon>Mycena</taxon>
    </lineage>
</organism>
<dbReference type="PROSITE" id="PS51882">
    <property type="entry name" value="G_ALPHA"/>
    <property type="match status" value="1"/>
</dbReference>
<dbReference type="GO" id="GO:0005737">
    <property type="term" value="C:cytoplasm"/>
    <property type="evidence" value="ECO:0007669"/>
    <property type="project" value="TreeGrafter"/>
</dbReference>
<dbReference type="FunFam" id="3.40.50.300:FF:002307">
    <property type="entry name" value="Guanine nucleotide-binding protein G(k) subunit alpha"/>
    <property type="match status" value="1"/>
</dbReference>
<dbReference type="SUPFAM" id="SSF47895">
    <property type="entry name" value="Transducin (alpha subunit), insertion domain"/>
    <property type="match status" value="1"/>
</dbReference>